<evidence type="ECO:0000256" key="5">
    <source>
        <dbReference type="ARBA" id="ARBA00023274"/>
    </source>
</evidence>
<dbReference type="InterPro" id="IPR000235">
    <property type="entry name" value="Ribosomal_uS7"/>
</dbReference>
<dbReference type="PANTHER" id="PTHR11205">
    <property type="entry name" value="RIBOSOMAL PROTEIN S7"/>
    <property type="match status" value="1"/>
</dbReference>
<organism evidence="7 8">
    <name type="scientific">Cucumis melo</name>
    <name type="common">Muskmelon</name>
    <dbReference type="NCBI Taxonomy" id="3656"/>
    <lineage>
        <taxon>Eukaryota</taxon>
        <taxon>Viridiplantae</taxon>
        <taxon>Streptophyta</taxon>
        <taxon>Embryophyta</taxon>
        <taxon>Tracheophyta</taxon>
        <taxon>Spermatophyta</taxon>
        <taxon>Magnoliopsida</taxon>
        <taxon>eudicotyledons</taxon>
        <taxon>Gunneridae</taxon>
        <taxon>Pentapetalae</taxon>
        <taxon>rosids</taxon>
        <taxon>fabids</taxon>
        <taxon>Cucurbitales</taxon>
        <taxon>Cucurbitaceae</taxon>
        <taxon>Benincaseae</taxon>
        <taxon>Cucumis</taxon>
    </lineage>
</organism>
<dbReference type="GeneID" id="127147524"/>
<dbReference type="InterPro" id="IPR023798">
    <property type="entry name" value="Ribosomal_uS7_dom"/>
</dbReference>
<feature type="domain" description="Small ribosomal subunit protein uS7" evidence="6">
    <location>
        <begin position="167"/>
        <end position="299"/>
    </location>
</feature>
<comment type="similarity">
    <text evidence="1">Belongs to the universal ribosomal protein uS7 family.</text>
</comment>
<name>A0ABM3KGD7_CUCME</name>
<keyword evidence="2" id="KW-0699">rRNA-binding</keyword>
<evidence type="ECO:0000256" key="2">
    <source>
        <dbReference type="ARBA" id="ARBA00022730"/>
    </source>
</evidence>
<evidence type="ECO:0000256" key="3">
    <source>
        <dbReference type="ARBA" id="ARBA00022884"/>
    </source>
</evidence>
<dbReference type="InterPro" id="IPR005717">
    <property type="entry name" value="Ribosomal_uS7_bac/org-type"/>
</dbReference>
<gene>
    <name evidence="8" type="primary">LOC127147524</name>
</gene>
<evidence type="ECO:0000256" key="1">
    <source>
        <dbReference type="ARBA" id="ARBA00007151"/>
    </source>
</evidence>
<evidence type="ECO:0000313" key="7">
    <source>
        <dbReference type="Proteomes" id="UP001652600"/>
    </source>
</evidence>
<sequence>MPLKLFSNLPQLSEERIIATFWRAFLTRACTQDLIGNPAISYNSLRVGDYLLHSLNESFKNSIEYGSLYERIKDLFFPKERDGFDPLYCLLEIRRDSSSIILPVRRANKPGKNIPYISLDYEQVTESGMNLLNFALIPVEKPPQRQVEPVSIRNLSISIWGGLDGEQKELIKKLVNFRMKEGKRTRVRAIVYQTLNRPAQTEGDGIKLMVEAVENIKPICEVEKVGVAGTIYDVPGIVARDRQQTLAIRWILEAAFKRRISYRISLEKCSFAEILDAYRKRGIARKKRENLHRLASTNRSFAHFRWW</sequence>
<keyword evidence="7" id="KW-1185">Reference proteome</keyword>
<keyword evidence="3" id="KW-0694">RNA-binding</keyword>
<reference evidence="8" key="1">
    <citation type="submission" date="2025-08" db="UniProtKB">
        <authorList>
            <consortium name="RefSeq"/>
        </authorList>
    </citation>
    <scope>IDENTIFICATION</scope>
    <source>
        <tissue evidence="8">Stem</tissue>
    </source>
</reference>
<dbReference type="RefSeq" id="XP_050936843.1">
    <property type="nucleotide sequence ID" value="XM_051080886.1"/>
</dbReference>
<evidence type="ECO:0000259" key="6">
    <source>
        <dbReference type="Pfam" id="PF00177"/>
    </source>
</evidence>
<dbReference type="Gene3D" id="1.10.455.10">
    <property type="entry name" value="Ribosomal protein S7 domain"/>
    <property type="match status" value="1"/>
</dbReference>
<evidence type="ECO:0000256" key="4">
    <source>
        <dbReference type="ARBA" id="ARBA00022980"/>
    </source>
</evidence>
<keyword evidence="4" id="KW-0689">Ribosomal protein</keyword>
<dbReference type="InterPro" id="IPR034643">
    <property type="entry name" value="RPS7_plant"/>
</dbReference>
<accession>A0ABM3KGD7</accession>
<dbReference type="NCBIfam" id="TIGR01029">
    <property type="entry name" value="rpsG_bact"/>
    <property type="match status" value="1"/>
</dbReference>
<proteinExistence type="inferred from homology"/>
<keyword evidence="5" id="KW-0687">Ribonucleoprotein</keyword>
<dbReference type="Proteomes" id="UP001652600">
    <property type="component" value="Unplaced"/>
</dbReference>
<dbReference type="InterPro" id="IPR036823">
    <property type="entry name" value="Ribosomal_uS7_dom_sf"/>
</dbReference>
<dbReference type="SUPFAM" id="SSF47973">
    <property type="entry name" value="Ribosomal protein S7"/>
    <property type="match status" value="1"/>
</dbReference>
<dbReference type="CDD" id="cd15484">
    <property type="entry name" value="uS7_plant"/>
    <property type="match status" value="1"/>
</dbReference>
<protein>
    <submittedName>
        <fullName evidence="8">Uncharacterized protein LOC127147524</fullName>
    </submittedName>
</protein>
<evidence type="ECO:0000313" key="8">
    <source>
        <dbReference type="RefSeq" id="XP_050936843.1"/>
    </source>
</evidence>
<dbReference type="Pfam" id="PF00177">
    <property type="entry name" value="Ribosomal_S7"/>
    <property type="match status" value="1"/>
</dbReference>